<dbReference type="EMBL" id="SAXA01000026">
    <property type="protein sequence ID" value="RXQ87281.1"/>
    <property type="molecule type" value="Genomic_DNA"/>
</dbReference>
<keyword evidence="1" id="KW-1133">Transmembrane helix</keyword>
<keyword evidence="3" id="KW-1185">Reference proteome</keyword>
<comment type="caution">
    <text evidence="2">The sequence shown here is derived from an EMBL/GenBank/DDBJ whole genome shotgun (WGS) entry which is preliminary data.</text>
</comment>
<name>A0A4Q1JHK7_9BACT</name>
<organism evidence="2 3">
    <name type="scientific">Ancylomarina salipaludis</name>
    <dbReference type="NCBI Taxonomy" id="2501299"/>
    <lineage>
        <taxon>Bacteria</taxon>
        <taxon>Pseudomonadati</taxon>
        <taxon>Bacteroidota</taxon>
        <taxon>Bacteroidia</taxon>
        <taxon>Marinilabiliales</taxon>
        <taxon>Marinifilaceae</taxon>
        <taxon>Ancylomarina</taxon>
    </lineage>
</organism>
<evidence type="ECO:0000313" key="3">
    <source>
        <dbReference type="Proteomes" id="UP000289703"/>
    </source>
</evidence>
<dbReference type="AlphaFoldDB" id="A0A4Q1JHK7"/>
<keyword evidence="1" id="KW-0472">Membrane</keyword>
<gene>
    <name evidence="2" type="ORF">EO244_16515</name>
</gene>
<sequence>MRKTLFNVFILLVSLIALGFSLMKVTPFSINGDTYIGTIATFIGISVTLLIGYQLINFIEIRKELTEFKKSKSEIFDTQKRISKLENEIQENLDAISASFISMNQGGCVEAFLLQQRAMISALKSKRTDFEHLYIGLKQYITKMEPSYFATGGNTEVDERFAKYKEDSEKYDLEIKANDNYYIIKHEYERIMKCFYTRLDNARKLIAVSQEEYSDIMR</sequence>
<keyword evidence="1" id="KW-0812">Transmembrane</keyword>
<evidence type="ECO:0000313" key="2">
    <source>
        <dbReference type="EMBL" id="RXQ87281.1"/>
    </source>
</evidence>
<accession>A0A4Q1JHK7</accession>
<feature type="transmembrane region" description="Helical" evidence="1">
    <location>
        <begin position="35"/>
        <end position="56"/>
    </location>
</feature>
<evidence type="ECO:0000256" key="1">
    <source>
        <dbReference type="SAM" id="Phobius"/>
    </source>
</evidence>
<dbReference type="OrthoDB" id="1095555at2"/>
<proteinExistence type="predicted"/>
<dbReference type="Proteomes" id="UP000289703">
    <property type="component" value="Unassembled WGS sequence"/>
</dbReference>
<dbReference type="RefSeq" id="WP_129255791.1">
    <property type="nucleotide sequence ID" value="NZ_SAXA01000026.1"/>
</dbReference>
<reference evidence="2 3" key="1">
    <citation type="submission" date="2019-01" db="EMBL/GenBank/DDBJ databases">
        <title>Ancylomarina salipaludis sp. nov., isolated from a salt marsh.</title>
        <authorList>
            <person name="Yoon J.-H."/>
        </authorList>
    </citation>
    <scope>NUCLEOTIDE SEQUENCE [LARGE SCALE GENOMIC DNA]</scope>
    <source>
        <strain evidence="2 3">SHSM-M15</strain>
    </source>
</reference>
<protein>
    <submittedName>
        <fullName evidence="2">Uncharacterized protein</fullName>
    </submittedName>
</protein>